<evidence type="ECO:0000313" key="1">
    <source>
        <dbReference type="EMBL" id="CZR56158.1"/>
    </source>
</evidence>
<gene>
    <name evidence="1" type="ORF">PAC_06046</name>
</gene>
<sequence length="219" mass="25614">MSHFTISIKSLDHTRTIACKRLGPAFFDIPGSEGETLRTTIEDDITTLLPRNVQLMEAVNRLCERRRYRYGLCKGMEICGRQSLKRDELRSWLEEKREGHEFFNNHGWKVLDEEPLPALALKYTVGDTMYLFGLHDVFKAKMNFVARTLEMSGAHELMKIVDEETIREVRDAKTEEFRPVGSTRQDYHKPSKIFAQYFRGGWSLAYSQDRSGQRRELSW</sequence>
<dbReference type="PANTHER" id="PTHR43040">
    <property type="entry name" value="RIBONUCLEASE D"/>
    <property type="match status" value="1"/>
</dbReference>
<name>A0A1L7WTR8_9HELO</name>
<accession>A0A1L7WTR8</accession>
<dbReference type="EMBL" id="FJOG01000007">
    <property type="protein sequence ID" value="CZR56158.1"/>
    <property type="molecule type" value="Genomic_DNA"/>
</dbReference>
<dbReference type="PANTHER" id="PTHR43040:SF1">
    <property type="entry name" value="RIBONUCLEASE D"/>
    <property type="match status" value="1"/>
</dbReference>
<protein>
    <submittedName>
        <fullName evidence="1">Uncharacterized protein</fullName>
    </submittedName>
</protein>
<evidence type="ECO:0000313" key="2">
    <source>
        <dbReference type="Proteomes" id="UP000184330"/>
    </source>
</evidence>
<dbReference type="AlphaFoldDB" id="A0A1L7WTR8"/>
<keyword evidence="2" id="KW-1185">Reference proteome</keyword>
<proteinExistence type="predicted"/>
<organism evidence="1 2">
    <name type="scientific">Phialocephala subalpina</name>
    <dbReference type="NCBI Taxonomy" id="576137"/>
    <lineage>
        <taxon>Eukaryota</taxon>
        <taxon>Fungi</taxon>
        <taxon>Dikarya</taxon>
        <taxon>Ascomycota</taxon>
        <taxon>Pezizomycotina</taxon>
        <taxon>Leotiomycetes</taxon>
        <taxon>Helotiales</taxon>
        <taxon>Mollisiaceae</taxon>
        <taxon>Phialocephala</taxon>
        <taxon>Phialocephala fortinii species complex</taxon>
    </lineage>
</organism>
<reference evidence="1 2" key="1">
    <citation type="submission" date="2016-03" db="EMBL/GenBank/DDBJ databases">
        <authorList>
            <person name="Ploux O."/>
        </authorList>
    </citation>
    <scope>NUCLEOTIDE SEQUENCE [LARGE SCALE GENOMIC DNA]</scope>
    <source>
        <strain evidence="1 2">UAMH 11012</strain>
    </source>
</reference>
<dbReference type="OrthoDB" id="428177at2759"/>
<dbReference type="STRING" id="576137.A0A1L7WTR8"/>
<dbReference type="Proteomes" id="UP000184330">
    <property type="component" value="Unassembled WGS sequence"/>
</dbReference>